<proteinExistence type="predicted"/>
<gene>
    <name evidence="1" type="ORF">MF5295_00093</name>
</gene>
<accession>A0A654IHT9</accession>
<reference evidence="1" key="1">
    <citation type="submission" date="2019-11" db="EMBL/GenBank/DDBJ databases">
        <authorList>
            <person name="Falquet L."/>
            <person name="Falquet L."/>
        </authorList>
    </citation>
    <scope>NUCLEOTIDE SEQUENCE</scope>
    <source>
        <strain evidence="1">8756-13</strain>
    </source>
</reference>
<dbReference type="EMBL" id="LR739235">
    <property type="protein sequence ID" value="VZR96997.1"/>
    <property type="molecule type" value="Genomic_DNA"/>
</dbReference>
<dbReference type="AlphaFoldDB" id="A0A654IHT9"/>
<evidence type="ECO:0000313" key="1">
    <source>
        <dbReference type="EMBL" id="VZR96997.1"/>
    </source>
</evidence>
<name>A0A654IHT9_9MOLU</name>
<protein>
    <submittedName>
        <fullName evidence="1">Uncharacterized protein</fullName>
    </submittedName>
</protein>
<sequence>MFYYSTHSVLIQINKENDYYLIGDQKYLQVPSYVLNSLYTSANWNRALKYYCLKGDLIGYYMLKVDIYLDFKTNSLNLLTKNSFFNQIINQTRFQTEFIQKVLDHKHRHRLVLNNNINIDEQFINDHNPIVFQDILRMQSIDRFLITDQIDLDKYKFKDLFVLSDKFEFVITNKNQRIYKIPRTLLNIDTKPIFIDLTNYKAYLNTTLNWSHQIVLEIEYEDFININNLKNQLIELFKTNFKTNSNWHLYNLTLDQIYLVLAIKEVFENNSFVVSIKLLEDTFKKLLINYFFTIFRSKELISLLKTYIKTDEDNLIFNNLINRYNK</sequence>
<organism evidence="1">
    <name type="scientific">Mycoplasma feriruminatoris</name>
    <dbReference type="NCBI Taxonomy" id="1179777"/>
    <lineage>
        <taxon>Bacteria</taxon>
        <taxon>Bacillati</taxon>
        <taxon>Mycoplasmatota</taxon>
        <taxon>Mollicutes</taxon>
        <taxon>Mycoplasmataceae</taxon>
        <taxon>Mycoplasma</taxon>
    </lineage>
</organism>